<dbReference type="InterPro" id="IPR007197">
    <property type="entry name" value="rSAM"/>
</dbReference>
<evidence type="ECO:0000313" key="5">
    <source>
        <dbReference type="EMBL" id="MCM1991611.1"/>
    </source>
</evidence>
<dbReference type="InterPro" id="IPR006638">
    <property type="entry name" value="Elp3/MiaA/NifB-like_rSAM"/>
</dbReference>
<evidence type="ECO:0000256" key="3">
    <source>
        <dbReference type="ARBA" id="ARBA00023014"/>
    </source>
</evidence>
<reference evidence="5" key="2">
    <citation type="submission" date="2021-04" db="EMBL/GenBank/DDBJ databases">
        <authorList>
            <person name="Dong X."/>
        </authorList>
    </citation>
    <scope>NUCLEOTIDE SEQUENCE</scope>
    <source>
        <strain evidence="5">ZWT</strain>
    </source>
</reference>
<keyword evidence="6" id="KW-1185">Reference proteome</keyword>
<dbReference type="EMBL" id="JAGSOJ010000004">
    <property type="protein sequence ID" value="MCM1991611.1"/>
    <property type="molecule type" value="Genomic_DNA"/>
</dbReference>
<sequence>MDKITYKEEMCKGALTKLKRKIPYGWDLNIYRGCQHGCKYCYAIYSHKYLGSIDFFRDIHIKTNIVDELEKELRKNTWKKEIINIGGVTDSYQPAEAKYKIMPEVLKLLIKYKTPAIISTKSKLILRDYDLIDELSRITYVNVAETIITMDENIRKRIEPFGATSLERFQVLNEFRNTNASTGLHVMPIIPYITDNYENFDKLFKFASESDVDYVLPGTLYLRGHTKIAFLNFIEKEFLHLYEPLKVLYKTGGAGKAYKDKLYLMVNELRDKYNLSSSYTKPIKEKLNQSENVQLSFFDKDEERFK</sequence>
<dbReference type="PANTHER" id="PTHR43432">
    <property type="entry name" value="SLR0285 PROTEIN"/>
    <property type="match status" value="1"/>
</dbReference>
<name>A0A9J6P4W4_9CLOT</name>
<dbReference type="AlphaFoldDB" id="A0A9J6P4W4"/>
<dbReference type="SMART" id="SM00729">
    <property type="entry name" value="Elp3"/>
    <property type="match status" value="1"/>
</dbReference>
<dbReference type="Proteomes" id="UP001056429">
    <property type="component" value="Unassembled WGS sequence"/>
</dbReference>
<reference evidence="5" key="1">
    <citation type="journal article" date="2021" name="mSystems">
        <title>Bacteria and Archaea Synergistically Convert Glycine Betaine to Biogenic Methane in the Formosa Cold Seep of the South China Sea.</title>
        <authorList>
            <person name="Li L."/>
            <person name="Zhang W."/>
            <person name="Zhang S."/>
            <person name="Song L."/>
            <person name="Sun Q."/>
            <person name="Zhang H."/>
            <person name="Xiang H."/>
            <person name="Dong X."/>
        </authorList>
    </citation>
    <scope>NUCLEOTIDE SEQUENCE</scope>
    <source>
        <strain evidence="5">ZWT</strain>
    </source>
</reference>
<evidence type="ECO:0000256" key="1">
    <source>
        <dbReference type="ARBA" id="ARBA00022723"/>
    </source>
</evidence>
<comment type="caution">
    <text evidence="5">The sequence shown here is derived from an EMBL/GenBank/DDBJ whole genome shotgun (WGS) entry which is preliminary data.</text>
</comment>
<protein>
    <submittedName>
        <fullName evidence="5">Radical SAM protein</fullName>
    </submittedName>
</protein>
<keyword evidence="3" id="KW-0411">Iron-sulfur</keyword>
<dbReference type="Gene3D" id="3.80.30.30">
    <property type="match status" value="1"/>
</dbReference>
<accession>A0A9J6P4W4</accession>
<dbReference type="SFLD" id="SFLDG01084">
    <property type="entry name" value="Uncharacterised_Radical_SAM_Su"/>
    <property type="match status" value="1"/>
</dbReference>
<dbReference type="GO" id="GO:0051536">
    <property type="term" value="F:iron-sulfur cluster binding"/>
    <property type="evidence" value="ECO:0007669"/>
    <property type="project" value="UniProtKB-KW"/>
</dbReference>
<dbReference type="Pfam" id="PF04055">
    <property type="entry name" value="Radical_SAM"/>
    <property type="match status" value="1"/>
</dbReference>
<dbReference type="InterPro" id="IPR040086">
    <property type="entry name" value="MJ0683-like"/>
</dbReference>
<keyword evidence="1" id="KW-0479">Metal-binding</keyword>
<dbReference type="SFLD" id="SFLDS00029">
    <property type="entry name" value="Radical_SAM"/>
    <property type="match status" value="1"/>
</dbReference>
<dbReference type="RefSeq" id="WP_250860754.1">
    <property type="nucleotide sequence ID" value="NZ_JAGSOJ010000004.1"/>
</dbReference>
<dbReference type="InterPro" id="IPR058240">
    <property type="entry name" value="rSAM_sf"/>
</dbReference>
<proteinExistence type="predicted"/>
<dbReference type="GO" id="GO:0046872">
    <property type="term" value="F:metal ion binding"/>
    <property type="evidence" value="ECO:0007669"/>
    <property type="project" value="UniProtKB-KW"/>
</dbReference>
<dbReference type="SUPFAM" id="SSF102114">
    <property type="entry name" value="Radical SAM enzymes"/>
    <property type="match status" value="1"/>
</dbReference>
<feature type="domain" description="Elp3/MiaA/NifB-like radical SAM core" evidence="4">
    <location>
        <begin position="23"/>
        <end position="244"/>
    </location>
</feature>
<evidence type="ECO:0000259" key="4">
    <source>
        <dbReference type="SMART" id="SM00729"/>
    </source>
</evidence>
<keyword evidence="2" id="KW-0408">Iron</keyword>
<dbReference type="PANTHER" id="PTHR43432:SF5">
    <property type="entry name" value="ELP3_MIAA_NIFB-LIKE RADICAL SAM CORE DOMAIN-CONTAINING PROTEIN"/>
    <property type="match status" value="1"/>
</dbReference>
<evidence type="ECO:0000313" key="6">
    <source>
        <dbReference type="Proteomes" id="UP001056429"/>
    </source>
</evidence>
<evidence type="ECO:0000256" key="2">
    <source>
        <dbReference type="ARBA" id="ARBA00023004"/>
    </source>
</evidence>
<dbReference type="CDD" id="cd01335">
    <property type="entry name" value="Radical_SAM"/>
    <property type="match status" value="1"/>
</dbReference>
<gene>
    <name evidence="5" type="ORF">KDK92_17890</name>
</gene>
<dbReference type="GO" id="GO:0003824">
    <property type="term" value="F:catalytic activity"/>
    <property type="evidence" value="ECO:0007669"/>
    <property type="project" value="InterPro"/>
</dbReference>
<organism evidence="5 6">
    <name type="scientific">Oceanirhabdus seepicola</name>
    <dbReference type="NCBI Taxonomy" id="2828781"/>
    <lineage>
        <taxon>Bacteria</taxon>
        <taxon>Bacillati</taxon>
        <taxon>Bacillota</taxon>
        <taxon>Clostridia</taxon>
        <taxon>Eubacteriales</taxon>
        <taxon>Clostridiaceae</taxon>
        <taxon>Oceanirhabdus</taxon>
    </lineage>
</organism>